<sequence>GYSKWYTPPEIWSEEFFPPYVGGPCYILAGSVALKIYDAALSEKLFHLEDVFLTGIIPSKHLRDKALQGVPEDRILQSDKKLRMYDNNVKDSLSFHPVSPVMMHQYFRVARRSVPPRSSNYS</sequence>
<dbReference type="EMBL" id="CAJVCH010526200">
    <property type="protein sequence ID" value="CAG7822355.1"/>
    <property type="molecule type" value="Genomic_DNA"/>
</dbReference>
<comment type="similarity">
    <text evidence="2">Belongs to the glycosyltransferase 31 family.</text>
</comment>
<evidence type="ECO:0000313" key="10">
    <source>
        <dbReference type="EMBL" id="CAG7822355.1"/>
    </source>
</evidence>
<dbReference type="Proteomes" id="UP000708208">
    <property type="component" value="Unassembled WGS sequence"/>
</dbReference>
<evidence type="ECO:0000256" key="2">
    <source>
        <dbReference type="ARBA" id="ARBA00008661"/>
    </source>
</evidence>
<accession>A0A8J2KZM9</accession>
<comment type="caution">
    <text evidence="10">The sequence shown here is derived from an EMBL/GenBank/DDBJ whole genome shotgun (WGS) entry which is preliminary data.</text>
</comment>
<dbReference type="InterPro" id="IPR002659">
    <property type="entry name" value="Glyco_trans_31"/>
</dbReference>
<dbReference type="Pfam" id="PF01762">
    <property type="entry name" value="Galactosyl_T"/>
    <property type="match status" value="1"/>
</dbReference>
<evidence type="ECO:0000256" key="5">
    <source>
        <dbReference type="ARBA" id="ARBA00022692"/>
    </source>
</evidence>
<protein>
    <recommendedName>
        <fullName evidence="12">Hexosyltransferase</fullName>
    </recommendedName>
</protein>
<keyword evidence="3" id="KW-0328">Glycosyltransferase</keyword>
<dbReference type="GO" id="GO:0016758">
    <property type="term" value="F:hexosyltransferase activity"/>
    <property type="evidence" value="ECO:0007669"/>
    <property type="project" value="InterPro"/>
</dbReference>
<keyword evidence="7" id="KW-1133">Transmembrane helix</keyword>
<proteinExistence type="inferred from homology"/>
<evidence type="ECO:0000256" key="3">
    <source>
        <dbReference type="ARBA" id="ARBA00022676"/>
    </source>
</evidence>
<keyword evidence="9" id="KW-0472">Membrane</keyword>
<keyword evidence="11" id="KW-1185">Reference proteome</keyword>
<dbReference type="OrthoDB" id="5512589at2759"/>
<organism evidence="10 11">
    <name type="scientific">Allacma fusca</name>
    <dbReference type="NCBI Taxonomy" id="39272"/>
    <lineage>
        <taxon>Eukaryota</taxon>
        <taxon>Metazoa</taxon>
        <taxon>Ecdysozoa</taxon>
        <taxon>Arthropoda</taxon>
        <taxon>Hexapoda</taxon>
        <taxon>Collembola</taxon>
        <taxon>Symphypleona</taxon>
        <taxon>Sminthuridae</taxon>
        <taxon>Allacma</taxon>
    </lineage>
</organism>
<reference evidence="10" key="1">
    <citation type="submission" date="2021-06" db="EMBL/GenBank/DDBJ databases">
        <authorList>
            <person name="Hodson N. C."/>
            <person name="Mongue J. A."/>
            <person name="Jaron S. K."/>
        </authorList>
    </citation>
    <scope>NUCLEOTIDE SEQUENCE</scope>
</reference>
<evidence type="ECO:0000313" key="11">
    <source>
        <dbReference type="Proteomes" id="UP000708208"/>
    </source>
</evidence>
<gene>
    <name evidence="10" type="ORF">AFUS01_LOCUS32636</name>
</gene>
<feature type="non-terminal residue" evidence="10">
    <location>
        <position position="1"/>
    </location>
</feature>
<dbReference type="AlphaFoldDB" id="A0A8J2KZM9"/>
<evidence type="ECO:0000256" key="8">
    <source>
        <dbReference type="ARBA" id="ARBA00023034"/>
    </source>
</evidence>
<evidence type="ECO:0000256" key="1">
    <source>
        <dbReference type="ARBA" id="ARBA00004323"/>
    </source>
</evidence>
<evidence type="ECO:0000256" key="4">
    <source>
        <dbReference type="ARBA" id="ARBA00022679"/>
    </source>
</evidence>
<comment type="subcellular location">
    <subcellularLocation>
        <location evidence="1">Golgi apparatus membrane</location>
        <topology evidence="1">Single-pass type II membrane protein</topology>
    </subcellularLocation>
</comment>
<name>A0A8J2KZM9_9HEXA</name>
<dbReference type="GO" id="GO:0000139">
    <property type="term" value="C:Golgi membrane"/>
    <property type="evidence" value="ECO:0007669"/>
    <property type="project" value="UniProtKB-SubCell"/>
</dbReference>
<evidence type="ECO:0000256" key="9">
    <source>
        <dbReference type="ARBA" id="ARBA00023136"/>
    </source>
</evidence>
<evidence type="ECO:0000256" key="7">
    <source>
        <dbReference type="ARBA" id="ARBA00022989"/>
    </source>
</evidence>
<keyword evidence="5" id="KW-0812">Transmembrane</keyword>
<evidence type="ECO:0008006" key="12">
    <source>
        <dbReference type="Google" id="ProtNLM"/>
    </source>
</evidence>
<keyword evidence="8" id="KW-0333">Golgi apparatus</keyword>
<keyword evidence="6" id="KW-0735">Signal-anchor</keyword>
<evidence type="ECO:0000256" key="6">
    <source>
        <dbReference type="ARBA" id="ARBA00022968"/>
    </source>
</evidence>
<keyword evidence="4" id="KW-0808">Transferase</keyword>